<evidence type="ECO:0000256" key="7">
    <source>
        <dbReference type="ARBA" id="ARBA00023306"/>
    </source>
</evidence>
<dbReference type="HAMAP" id="MF_00911">
    <property type="entry name" value="FtsQ_subfam"/>
    <property type="match status" value="1"/>
</dbReference>
<proteinExistence type="inferred from homology"/>
<evidence type="ECO:0000256" key="1">
    <source>
        <dbReference type="ARBA" id="ARBA00004370"/>
    </source>
</evidence>
<dbReference type="GO" id="GO:0090529">
    <property type="term" value="P:cell septum assembly"/>
    <property type="evidence" value="ECO:0007669"/>
    <property type="project" value="InterPro"/>
</dbReference>
<dbReference type="Pfam" id="PF08478">
    <property type="entry name" value="POTRA_1"/>
    <property type="match status" value="1"/>
</dbReference>
<evidence type="ECO:0000256" key="8">
    <source>
        <dbReference type="HAMAP-Rule" id="MF_00911"/>
    </source>
</evidence>
<comment type="function">
    <text evidence="8">Essential cell division protein.</text>
</comment>
<dbReference type="Proteomes" id="UP000653674">
    <property type="component" value="Unassembled WGS sequence"/>
</dbReference>
<keyword evidence="2 8" id="KW-1003">Cell membrane</keyword>
<dbReference type="Pfam" id="PF03799">
    <property type="entry name" value="FtsQ_DivIB_C"/>
    <property type="match status" value="1"/>
</dbReference>
<dbReference type="RefSeq" id="WP_168071888.1">
    <property type="nucleotide sequence ID" value="NZ_BAAAQJ010000003.1"/>
</dbReference>
<dbReference type="InterPro" id="IPR005548">
    <property type="entry name" value="Cell_div_FtsQ/DivIB_C"/>
</dbReference>
<evidence type="ECO:0000256" key="4">
    <source>
        <dbReference type="ARBA" id="ARBA00022692"/>
    </source>
</evidence>
<keyword evidence="11" id="KW-1185">Reference proteome</keyword>
<sequence>MSSRWRLVRARRDAVPDSVRLFSQRARRRRLRAALPWLVALGAVVLLAIIGAVVYTTPLLGVAGIRVTGARLVTADQVRAAARVAPGTPLVRVDVDVVARRVGGLPPVSRVTVSRSWPRTLVIRVVERTPAAVVPMGDRYAIVDGTGTVFDSAPVPPAGLPVLKLRTPGRDDSATRAALTVLAALPPGLREPMAALVADSPARIRLELRDGRQIVWGDATQNDEKARVALTILGNGQKVTDVSAPSVVTTR</sequence>
<keyword evidence="3 8" id="KW-0132">Cell division</keyword>
<keyword evidence="5 8" id="KW-1133">Transmembrane helix</keyword>
<evidence type="ECO:0000259" key="9">
    <source>
        <dbReference type="PROSITE" id="PS51779"/>
    </source>
</evidence>
<gene>
    <name evidence="8 10" type="primary">ftsQ</name>
    <name evidence="10" type="ORF">Pfl04_08840</name>
</gene>
<keyword evidence="6 8" id="KW-0472">Membrane</keyword>
<keyword evidence="4 8" id="KW-0812">Transmembrane</keyword>
<evidence type="ECO:0000313" key="11">
    <source>
        <dbReference type="Proteomes" id="UP000653674"/>
    </source>
</evidence>
<protein>
    <recommendedName>
        <fullName evidence="8">Cell division protein FtsQ</fullName>
    </recommendedName>
</protein>
<accession>A0A8J3LWP0</accession>
<comment type="similarity">
    <text evidence="8">Belongs to the FtsQ/DivIB family. FtsQ subfamily.</text>
</comment>
<dbReference type="GO" id="GO:0005886">
    <property type="term" value="C:plasma membrane"/>
    <property type="evidence" value="ECO:0007669"/>
    <property type="project" value="UniProtKB-SubCell"/>
</dbReference>
<dbReference type="EMBL" id="BONU01000004">
    <property type="protein sequence ID" value="GIG72480.1"/>
    <property type="molecule type" value="Genomic_DNA"/>
</dbReference>
<reference evidence="10" key="1">
    <citation type="submission" date="2021-01" db="EMBL/GenBank/DDBJ databases">
        <title>Whole genome shotgun sequence of Planosporangium flavigriseum NBRC 105377.</title>
        <authorList>
            <person name="Komaki H."/>
            <person name="Tamura T."/>
        </authorList>
    </citation>
    <scope>NUCLEOTIDE SEQUENCE</scope>
    <source>
        <strain evidence="10">NBRC 105377</strain>
    </source>
</reference>
<feature type="domain" description="POTRA" evidence="9">
    <location>
        <begin position="60"/>
        <end position="128"/>
    </location>
</feature>
<dbReference type="InterPro" id="IPR013685">
    <property type="entry name" value="POTRA_FtsQ_type"/>
</dbReference>
<dbReference type="PROSITE" id="PS51779">
    <property type="entry name" value="POTRA"/>
    <property type="match status" value="1"/>
</dbReference>
<comment type="subcellular location">
    <subcellularLocation>
        <location evidence="8">Cell membrane</location>
        <topology evidence="8">Single-pass type II membrane protein</topology>
    </subcellularLocation>
    <subcellularLocation>
        <location evidence="1">Membrane</location>
    </subcellularLocation>
    <text evidence="8">Localizes to the division septum.</text>
</comment>
<dbReference type="Gene3D" id="3.10.20.310">
    <property type="entry name" value="membrane protein fhac"/>
    <property type="match status" value="1"/>
</dbReference>
<dbReference type="GO" id="GO:0032153">
    <property type="term" value="C:cell division site"/>
    <property type="evidence" value="ECO:0007669"/>
    <property type="project" value="UniProtKB-UniRule"/>
</dbReference>
<evidence type="ECO:0000256" key="3">
    <source>
        <dbReference type="ARBA" id="ARBA00022618"/>
    </source>
</evidence>
<evidence type="ECO:0000256" key="5">
    <source>
        <dbReference type="ARBA" id="ARBA00022989"/>
    </source>
</evidence>
<feature type="transmembrane region" description="Helical" evidence="8">
    <location>
        <begin position="34"/>
        <end position="55"/>
    </location>
</feature>
<name>A0A8J3LWP0_9ACTN</name>
<dbReference type="InterPro" id="IPR034746">
    <property type="entry name" value="POTRA"/>
</dbReference>
<organism evidence="10 11">
    <name type="scientific">Planosporangium flavigriseum</name>
    <dbReference type="NCBI Taxonomy" id="373681"/>
    <lineage>
        <taxon>Bacteria</taxon>
        <taxon>Bacillati</taxon>
        <taxon>Actinomycetota</taxon>
        <taxon>Actinomycetes</taxon>
        <taxon>Micromonosporales</taxon>
        <taxon>Micromonosporaceae</taxon>
        <taxon>Planosporangium</taxon>
    </lineage>
</organism>
<evidence type="ECO:0000256" key="6">
    <source>
        <dbReference type="ARBA" id="ARBA00023136"/>
    </source>
</evidence>
<comment type="caution">
    <text evidence="10">The sequence shown here is derived from an EMBL/GenBank/DDBJ whole genome shotgun (WGS) entry which is preliminary data.</text>
</comment>
<dbReference type="PANTHER" id="PTHR37820">
    <property type="entry name" value="CELL DIVISION PROTEIN DIVIB"/>
    <property type="match status" value="1"/>
</dbReference>
<dbReference type="GO" id="GO:0043093">
    <property type="term" value="P:FtsZ-dependent cytokinesis"/>
    <property type="evidence" value="ECO:0007669"/>
    <property type="project" value="UniProtKB-UniRule"/>
</dbReference>
<evidence type="ECO:0000313" key="10">
    <source>
        <dbReference type="EMBL" id="GIG72480.1"/>
    </source>
</evidence>
<evidence type="ECO:0000256" key="2">
    <source>
        <dbReference type="ARBA" id="ARBA00022475"/>
    </source>
</evidence>
<dbReference type="InterPro" id="IPR050487">
    <property type="entry name" value="FtsQ_DivIB"/>
</dbReference>
<dbReference type="InterPro" id="IPR026579">
    <property type="entry name" value="FtsQ"/>
</dbReference>
<keyword evidence="7 8" id="KW-0131">Cell cycle</keyword>
<dbReference type="AlphaFoldDB" id="A0A8J3LWP0"/>
<dbReference type="PANTHER" id="PTHR37820:SF1">
    <property type="entry name" value="CELL DIVISION PROTEIN FTSQ"/>
    <property type="match status" value="1"/>
</dbReference>